<dbReference type="InterPro" id="IPR006076">
    <property type="entry name" value="FAD-dep_OxRdtase"/>
</dbReference>
<dbReference type="GO" id="GO:0008115">
    <property type="term" value="F:sarcosine oxidase activity"/>
    <property type="evidence" value="ECO:0007669"/>
    <property type="project" value="UniProtKB-EC"/>
</dbReference>
<reference evidence="2 3" key="1">
    <citation type="submission" date="2021-01" db="EMBL/GenBank/DDBJ databases">
        <title>Genomics of switchgrass bacterial isolates.</title>
        <authorList>
            <person name="Shade A."/>
        </authorList>
    </citation>
    <scope>NUCLEOTIDE SEQUENCE [LARGE SCALE GENOMIC DNA]</scope>
    <source>
        <strain evidence="2 3">PvP111</strain>
    </source>
</reference>
<dbReference type="SUPFAM" id="SSF51905">
    <property type="entry name" value="FAD/NAD(P)-binding domain"/>
    <property type="match status" value="1"/>
</dbReference>
<keyword evidence="2" id="KW-0560">Oxidoreductase</keyword>
<dbReference type="Gene3D" id="3.30.9.10">
    <property type="entry name" value="D-Amino Acid Oxidase, subunit A, domain 2"/>
    <property type="match status" value="1"/>
</dbReference>
<dbReference type="Proteomes" id="UP000703038">
    <property type="component" value="Unassembled WGS sequence"/>
</dbReference>
<keyword evidence="3" id="KW-1185">Reference proteome</keyword>
<dbReference type="RefSeq" id="WP_307806263.1">
    <property type="nucleotide sequence ID" value="NZ_JAFBBK010000001.1"/>
</dbReference>
<feature type="domain" description="FAD dependent oxidoreductase" evidence="1">
    <location>
        <begin position="6"/>
        <end position="357"/>
    </location>
</feature>
<name>A0ABS2KV45_9NOCA</name>
<evidence type="ECO:0000259" key="1">
    <source>
        <dbReference type="Pfam" id="PF01266"/>
    </source>
</evidence>
<protein>
    <submittedName>
        <fullName evidence="2">Sarcosine oxidase subunit beta</fullName>
        <ecNumber evidence="2">1.5.3.1</ecNumber>
    </submittedName>
</protein>
<comment type="caution">
    <text evidence="2">The sequence shown here is derived from an EMBL/GenBank/DDBJ whole genome shotgun (WGS) entry which is preliminary data.</text>
</comment>
<organism evidence="2 3">
    <name type="scientific">Rhodococcoides corynebacterioides</name>
    <dbReference type="NCBI Taxonomy" id="53972"/>
    <lineage>
        <taxon>Bacteria</taxon>
        <taxon>Bacillati</taxon>
        <taxon>Actinomycetota</taxon>
        <taxon>Actinomycetes</taxon>
        <taxon>Mycobacteriales</taxon>
        <taxon>Nocardiaceae</taxon>
        <taxon>Rhodococcoides</taxon>
    </lineage>
</organism>
<dbReference type="EMBL" id="JAFBBK010000001">
    <property type="protein sequence ID" value="MBM7415815.1"/>
    <property type="molecule type" value="Genomic_DNA"/>
</dbReference>
<dbReference type="PANTHER" id="PTHR13847">
    <property type="entry name" value="SARCOSINE DEHYDROGENASE-RELATED"/>
    <property type="match status" value="1"/>
</dbReference>
<dbReference type="Gene3D" id="3.50.50.60">
    <property type="entry name" value="FAD/NAD(P)-binding domain"/>
    <property type="match status" value="1"/>
</dbReference>
<proteinExistence type="predicted"/>
<gene>
    <name evidence="2" type="ORF">JOE42_002548</name>
</gene>
<dbReference type="InterPro" id="IPR036188">
    <property type="entry name" value="FAD/NAD-bd_sf"/>
</dbReference>
<dbReference type="EC" id="1.5.3.1" evidence="2"/>
<evidence type="ECO:0000313" key="2">
    <source>
        <dbReference type="EMBL" id="MBM7415815.1"/>
    </source>
</evidence>
<dbReference type="Pfam" id="PF01266">
    <property type="entry name" value="DAO"/>
    <property type="match status" value="1"/>
</dbReference>
<sequence length="384" mass="40185">MQSDFDVVVVGAGIVGAATALALTRSGARVVVLDRSAPNTGGSGTTAGNLHIQTIHTRRPGQGAAVDVRRLLPLQHRTSSLWDDLADSVPGLGLNRCGGYMVAETDDQVQALETKHDWERTAGIPTEVLTGSEARRALPALGPSVEAATWCPLDGFAEPDLAGPATLRQAEAEGAVLRSHSPVTGVERVGDLWTVTTPDSTWVAPTVIDVAGPWMAGIASMAGISLDLRPTSLQMHALAATPHTLDVLVQHVGEGMSIKQDRRGRLVLGGGWPAGTFHDTDAASSLPESTTGNLAQVERLLPSLAALPLVDTWTGPVLTTPDEMPVIGAVDGAPGFYVAGGTYSFTFAPLWAQLLTSMVHGRVPDIDVSEFSPARLTSFAEHGR</sequence>
<accession>A0ABS2KV45</accession>
<evidence type="ECO:0000313" key="3">
    <source>
        <dbReference type="Proteomes" id="UP000703038"/>
    </source>
</evidence>